<keyword evidence="2" id="KW-0732">Signal</keyword>
<comment type="caution">
    <text evidence="3">The sequence shown here is derived from an EMBL/GenBank/DDBJ whole genome shotgun (WGS) entry which is preliminary data.</text>
</comment>
<feature type="region of interest" description="Disordered" evidence="1">
    <location>
        <begin position="185"/>
        <end position="207"/>
    </location>
</feature>
<evidence type="ECO:0000256" key="2">
    <source>
        <dbReference type="SAM" id="SignalP"/>
    </source>
</evidence>
<dbReference type="Proteomes" id="UP000559256">
    <property type="component" value="Unassembled WGS sequence"/>
</dbReference>
<keyword evidence="4" id="KW-1185">Reference proteome</keyword>
<feature type="signal peptide" evidence="2">
    <location>
        <begin position="1"/>
        <end position="19"/>
    </location>
</feature>
<dbReference type="Gene3D" id="2.60.120.260">
    <property type="entry name" value="Galactose-binding domain-like"/>
    <property type="match status" value="1"/>
</dbReference>
<sequence length="229" mass="24336">MKSLHKVLSFITLCSVVSAQTFNVTVNETDTSQITFGGGAGDALLCKVDEEGNVVGGQPGCYNVQPQPPCTEFAAMGQQNTSFASWKFKGSALYITSLLNDVSPLFNVDIDGNISEVDGAQIGRDSKPFTCFNLFLTEGLDSNVEHTVNLTVKGRSPNSQSSTDETGSFSLISYTYTASNNSVSTSTNSSASNSTNPSGSSDNGNGSERLRITQSSLLLPVLALYFWFS</sequence>
<dbReference type="EMBL" id="JAACJM010000052">
    <property type="protein sequence ID" value="KAF5357401.1"/>
    <property type="molecule type" value="Genomic_DNA"/>
</dbReference>
<evidence type="ECO:0000313" key="4">
    <source>
        <dbReference type="Proteomes" id="UP000559256"/>
    </source>
</evidence>
<proteinExistence type="predicted"/>
<dbReference type="AlphaFoldDB" id="A0A8H5G2Z2"/>
<accession>A0A8H5G2Z2</accession>
<protein>
    <submittedName>
        <fullName evidence="3">Uncharacterized protein</fullName>
    </submittedName>
</protein>
<name>A0A8H5G2Z2_9AGAR</name>
<evidence type="ECO:0000313" key="3">
    <source>
        <dbReference type="EMBL" id="KAF5357401.1"/>
    </source>
</evidence>
<organism evidence="3 4">
    <name type="scientific">Tetrapyrgos nigripes</name>
    <dbReference type="NCBI Taxonomy" id="182062"/>
    <lineage>
        <taxon>Eukaryota</taxon>
        <taxon>Fungi</taxon>
        <taxon>Dikarya</taxon>
        <taxon>Basidiomycota</taxon>
        <taxon>Agaricomycotina</taxon>
        <taxon>Agaricomycetes</taxon>
        <taxon>Agaricomycetidae</taxon>
        <taxon>Agaricales</taxon>
        <taxon>Marasmiineae</taxon>
        <taxon>Marasmiaceae</taxon>
        <taxon>Tetrapyrgos</taxon>
    </lineage>
</organism>
<reference evidence="3 4" key="1">
    <citation type="journal article" date="2020" name="ISME J.">
        <title>Uncovering the hidden diversity of litter-decomposition mechanisms in mushroom-forming fungi.</title>
        <authorList>
            <person name="Floudas D."/>
            <person name="Bentzer J."/>
            <person name="Ahren D."/>
            <person name="Johansson T."/>
            <person name="Persson P."/>
            <person name="Tunlid A."/>
        </authorList>
    </citation>
    <scope>NUCLEOTIDE SEQUENCE [LARGE SCALE GENOMIC DNA]</scope>
    <source>
        <strain evidence="3 4">CBS 291.85</strain>
    </source>
</reference>
<dbReference type="OrthoDB" id="2984396at2759"/>
<gene>
    <name evidence="3" type="ORF">D9758_005855</name>
</gene>
<evidence type="ECO:0000256" key="1">
    <source>
        <dbReference type="SAM" id="MobiDB-lite"/>
    </source>
</evidence>
<feature type="chain" id="PRO_5034001996" evidence="2">
    <location>
        <begin position="20"/>
        <end position="229"/>
    </location>
</feature>